<dbReference type="PANTHER" id="PTHR42928">
    <property type="entry name" value="TRICARBOXYLATE-BINDING PROTEIN"/>
    <property type="match status" value="1"/>
</dbReference>
<protein>
    <recommendedName>
        <fullName evidence="5">Tripartite-type tricarboxylate transporter, receptor component TctC</fullName>
    </recommendedName>
</protein>
<dbReference type="Proteomes" id="UP000606490">
    <property type="component" value="Unassembled WGS sequence"/>
</dbReference>
<dbReference type="RefSeq" id="WP_202824161.1">
    <property type="nucleotide sequence ID" value="NZ_JAEUXJ010000001.1"/>
</dbReference>
<keyword evidence="4" id="KW-1185">Reference proteome</keyword>
<dbReference type="Gene3D" id="3.40.190.10">
    <property type="entry name" value="Periplasmic binding protein-like II"/>
    <property type="match status" value="1"/>
</dbReference>
<accession>A0ABS1UYG9</accession>
<name>A0ABS1UYG9_9PROT</name>
<keyword evidence="2" id="KW-0732">Signal</keyword>
<gene>
    <name evidence="3" type="ORF">JMJ55_03930</name>
</gene>
<evidence type="ECO:0000313" key="4">
    <source>
        <dbReference type="Proteomes" id="UP000606490"/>
    </source>
</evidence>
<evidence type="ECO:0000256" key="2">
    <source>
        <dbReference type="SAM" id="SignalP"/>
    </source>
</evidence>
<comment type="caution">
    <text evidence="3">The sequence shown here is derived from an EMBL/GenBank/DDBJ whole genome shotgun (WGS) entry which is preliminary data.</text>
</comment>
<feature type="chain" id="PRO_5045756449" description="Tripartite-type tricarboxylate transporter, receptor component TctC" evidence="2">
    <location>
        <begin position="21"/>
        <end position="317"/>
    </location>
</feature>
<dbReference type="PANTHER" id="PTHR42928:SF5">
    <property type="entry name" value="BLR1237 PROTEIN"/>
    <property type="match status" value="1"/>
</dbReference>
<reference evidence="3 4" key="1">
    <citation type="submission" date="2021-01" db="EMBL/GenBank/DDBJ databases">
        <title>Belnapia mucosa sp. nov. and Belnapia arida sp. nov., isolated from the Tabernas Desert (Almeria, Spain).</title>
        <authorList>
            <person name="Molina-Menor E."/>
            <person name="Vidal-Verdu A."/>
            <person name="Calonge A."/>
            <person name="Satari L."/>
            <person name="Pereto Magraner J."/>
            <person name="Porcar Miralles M."/>
        </authorList>
    </citation>
    <scope>NUCLEOTIDE SEQUENCE [LARGE SCALE GENOMIC DNA]</scope>
    <source>
        <strain evidence="3 4">T6</strain>
    </source>
</reference>
<dbReference type="PIRSF" id="PIRSF017082">
    <property type="entry name" value="YflP"/>
    <property type="match status" value="1"/>
</dbReference>
<feature type="signal peptide" evidence="2">
    <location>
        <begin position="1"/>
        <end position="20"/>
    </location>
</feature>
<comment type="similarity">
    <text evidence="1">Belongs to the UPF0065 (bug) family.</text>
</comment>
<organism evidence="3 4">
    <name type="scientific">Belnapia mucosa</name>
    <dbReference type="NCBI Taxonomy" id="2804532"/>
    <lineage>
        <taxon>Bacteria</taxon>
        <taxon>Pseudomonadati</taxon>
        <taxon>Pseudomonadota</taxon>
        <taxon>Alphaproteobacteria</taxon>
        <taxon>Acetobacterales</taxon>
        <taxon>Roseomonadaceae</taxon>
        <taxon>Belnapia</taxon>
    </lineage>
</organism>
<dbReference type="EMBL" id="JAEUXJ010000001">
    <property type="protein sequence ID" value="MBL6454460.1"/>
    <property type="molecule type" value="Genomic_DNA"/>
</dbReference>
<sequence length="317" mass="32307">MNATRRGLLALPFLATPALAFPERSITLLHGFGPGGAADTICRILASPLAEALGRPVVVEPRPGAGGNIASLALSRAAPDGHTVGLLTGSHGVAAAFGRANGFDPVDGFAWISIALRYAFALVARAEGPYRDLPALIAAARAAPGAVQYGTLGPGSSHHLTGELFSAAAGIEMTQVPYRSDAAGLTGVLGGELPLMISTTVGAMAMLRDGRLRALGVTSDRRSTRLPDVPAVAEVLPGFRSITWAGLAAPAGTPAPVVAQWHAALLRALAQPGIAARLEELTDGEVAPSAPEATRGLVVAEIEAWRALIAARGLKAE</sequence>
<dbReference type="Gene3D" id="3.40.190.150">
    <property type="entry name" value="Bordetella uptake gene, domain 1"/>
    <property type="match status" value="1"/>
</dbReference>
<dbReference type="InterPro" id="IPR042100">
    <property type="entry name" value="Bug_dom1"/>
</dbReference>
<dbReference type="InterPro" id="IPR005064">
    <property type="entry name" value="BUG"/>
</dbReference>
<proteinExistence type="inferred from homology"/>
<evidence type="ECO:0000256" key="1">
    <source>
        <dbReference type="ARBA" id="ARBA00006987"/>
    </source>
</evidence>
<evidence type="ECO:0008006" key="5">
    <source>
        <dbReference type="Google" id="ProtNLM"/>
    </source>
</evidence>
<dbReference type="Pfam" id="PF03401">
    <property type="entry name" value="TctC"/>
    <property type="match status" value="1"/>
</dbReference>
<evidence type="ECO:0000313" key="3">
    <source>
        <dbReference type="EMBL" id="MBL6454460.1"/>
    </source>
</evidence>
<dbReference type="SUPFAM" id="SSF53850">
    <property type="entry name" value="Periplasmic binding protein-like II"/>
    <property type="match status" value="1"/>
</dbReference>